<evidence type="ECO:0000256" key="7">
    <source>
        <dbReference type="SAM" id="SignalP"/>
    </source>
</evidence>
<evidence type="ECO:0000256" key="3">
    <source>
        <dbReference type="ARBA" id="ARBA00022692"/>
    </source>
</evidence>
<dbReference type="InterPro" id="IPR028082">
    <property type="entry name" value="Peripla_BP_I"/>
</dbReference>
<keyword evidence="9" id="KW-1185">Reference proteome</keyword>
<dbReference type="RefSeq" id="WP_092569826.1">
    <property type="nucleotide sequence ID" value="NZ_FOEN01000001.1"/>
</dbReference>
<feature type="transmembrane region" description="Helical" evidence="6">
    <location>
        <begin position="384"/>
        <end position="406"/>
    </location>
</feature>
<dbReference type="InterPro" id="IPR001851">
    <property type="entry name" value="ABC_transp_permease"/>
</dbReference>
<sequence>MKALKKLFIACALLLSLVVPPTVSAQHQNREDLKIVIVQLVTHPSLDAIRQGFIEELDQQGYQTGQDLTLIELNAEGDMNLLNTLAKQAVHEEPDYIIAITTPVAQAIQKVTTDFPVVLAGITDPVGADLVDRLEEPGGNISGISDLIPIEAQIDYIQELYPSAKTLGFIYSQGEDNSEAEVRRAEQAAQAKGYSVVTQGISSAIDMQKVAQQLLGQVDAVYVGSDNTIASAFESLVKEADKVHKPIFSPVEPMIEQGALAGLAIDQKEIGQKSAQFLIRLEDQNLDIGQQAIEMMENYRPMVNEQVAKKYLQDQVSPERPASGQASSFRLYLNAIGQGLLWAIMGLGLFISFRILKFADLTSEASFTIGAATSLVLLRQGVHPLLVILLAILMGSLAGLMTAILMTAFDIPGLLASIISLTALYSINLRLMGRPNLSLRGAPSIFELLGNFGISGLSSIFVVGILVSAGLIFFLISFFRTDVGQALIATGDNELMAKSLGIHVNQMKVLALMLSNGFIALCGSLVSQNNGFADVSMGTGTVVIALSAIVIGEVVIHHEITLAKRLAAIVVGAIIYQLILTFVLQLGFQPNDFKLISALVLALFLALPKLRRKQKDYLAKIKQGGRI</sequence>
<dbReference type="EMBL" id="FOEN01000001">
    <property type="protein sequence ID" value="SEP60700.1"/>
    <property type="molecule type" value="Genomic_DNA"/>
</dbReference>
<evidence type="ECO:0000313" key="8">
    <source>
        <dbReference type="EMBL" id="SEP60700.1"/>
    </source>
</evidence>
<keyword evidence="2" id="KW-1003">Cell membrane</keyword>
<evidence type="ECO:0000256" key="4">
    <source>
        <dbReference type="ARBA" id="ARBA00022989"/>
    </source>
</evidence>
<feature type="chain" id="PRO_5011783680" evidence="7">
    <location>
        <begin position="26"/>
        <end position="627"/>
    </location>
</feature>
<evidence type="ECO:0000256" key="5">
    <source>
        <dbReference type="ARBA" id="ARBA00023136"/>
    </source>
</evidence>
<organism evidence="8 9">
    <name type="scientific">Ignavigranum ruoffiae</name>
    <dbReference type="NCBI Taxonomy" id="89093"/>
    <lineage>
        <taxon>Bacteria</taxon>
        <taxon>Bacillati</taxon>
        <taxon>Bacillota</taxon>
        <taxon>Bacilli</taxon>
        <taxon>Lactobacillales</taxon>
        <taxon>Aerococcaceae</taxon>
        <taxon>Ignavigranum</taxon>
    </lineage>
</organism>
<keyword evidence="5 6" id="KW-0472">Membrane</keyword>
<dbReference type="CDD" id="cd06574">
    <property type="entry name" value="TM_PBP1_branched-chain-AA_like"/>
    <property type="match status" value="1"/>
</dbReference>
<feature type="transmembrane region" description="Helical" evidence="6">
    <location>
        <begin position="532"/>
        <end position="554"/>
    </location>
</feature>
<feature type="transmembrane region" description="Helical" evidence="6">
    <location>
        <begin position="413"/>
        <end position="432"/>
    </location>
</feature>
<dbReference type="GO" id="GO:0005886">
    <property type="term" value="C:plasma membrane"/>
    <property type="evidence" value="ECO:0007669"/>
    <property type="project" value="UniProtKB-SubCell"/>
</dbReference>
<feature type="transmembrane region" description="Helical" evidence="6">
    <location>
        <begin position="593"/>
        <end position="610"/>
    </location>
</feature>
<dbReference type="CDD" id="cd06325">
    <property type="entry name" value="PBP1_ABC_unchar_transporter"/>
    <property type="match status" value="1"/>
</dbReference>
<name>A0A1H8Z8E0_9LACT</name>
<keyword evidence="4 6" id="KW-1133">Transmembrane helix</keyword>
<feature type="transmembrane region" description="Helical" evidence="6">
    <location>
        <begin position="566"/>
        <end position="587"/>
    </location>
</feature>
<dbReference type="OrthoDB" id="9778389at2"/>
<accession>A0A1H8Z8E0</accession>
<dbReference type="Pfam" id="PF02653">
    <property type="entry name" value="BPD_transp_2"/>
    <property type="match status" value="1"/>
</dbReference>
<feature type="transmembrane region" description="Helical" evidence="6">
    <location>
        <begin position="452"/>
        <end position="476"/>
    </location>
</feature>
<keyword evidence="3 6" id="KW-0812">Transmembrane</keyword>
<dbReference type="Pfam" id="PF04392">
    <property type="entry name" value="ABC_sub_bind"/>
    <property type="match status" value="1"/>
</dbReference>
<keyword evidence="7" id="KW-0732">Signal</keyword>
<evidence type="ECO:0000256" key="2">
    <source>
        <dbReference type="ARBA" id="ARBA00022475"/>
    </source>
</evidence>
<dbReference type="AlphaFoldDB" id="A0A1H8Z8E0"/>
<gene>
    <name evidence="8" type="ORF">SAMN04488558_101179</name>
</gene>
<proteinExistence type="predicted"/>
<feature type="transmembrane region" description="Helical" evidence="6">
    <location>
        <begin position="331"/>
        <end position="351"/>
    </location>
</feature>
<reference evidence="8 9" key="1">
    <citation type="submission" date="2016-10" db="EMBL/GenBank/DDBJ databases">
        <authorList>
            <person name="de Groot N.N."/>
        </authorList>
    </citation>
    <scope>NUCLEOTIDE SEQUENCE [LARGE SCALE GENOMIC DNA]</scope>
    <source>
        <strain evidence="8 9">DSM 15695</strain>
    </source>
</reference>
<evidence type="ECO:0000313" key="9">
    <source>
        <dbReference type="Proteomes" id="UP000198833"/>
    </source>
</evidence>
<dbReference type="Gene3D" id="3.40.50.2300">
    <property type="match status" value="2"/>
</dbReference>
<feature type="signal peptide" evidence="7">
    <location>
        <begin position="1"/>
        <end position="25"/>
    </location>
</feature>
<dbReference type="STRING" id="89093.SAMN04488558_101179"/>
<dbReference type="Proteomes" id="UP000198833">
    <property type="component" value="Unassembled WGS sequence"/>
</dbReference>
<evidence type="ECO:0000256" key="6">
    <source>
        <dbReference type="SAM" id="Phobius"/>
    </source>
</evidence>
<evidence type="ECO:0000256" key="1">
    <source>
        <dbReference type="ARBA" id="ARBA00004651"/>
    </source>
</evidence>
<dbReference type="PANTHER" id="PTHR35271:SF1">
    <property type="entry name" value="ABC TRANSPORTER, SUBSTRATE-BINDING LIPOPROTEIN"/>
    <property type="match status" value="1"/>
</dbReference>
<dbReference type="PANTHER" id="PTHR35271">
    <property type="entry name" value="ABC TRANSPORTER, SUBSTRATE-BINDING LIPOPROTEIN-RELATED"/>
    <property type="match status" value="1"/>
</dbReference>
<dbReference type="SUPFAM" id="SSF53822">
    <property type="entry name" value="Periplasmic binding protein-like I"/>
    <property type="match status" value="1"/>
</dbReference>
<dbReference type="InterPro" id="IPR007487">
    <property type="entry name" value="ABC_transpt-TYRBP-like"/>
</dbReference>
<comment type="subcellular location">
    <subcellularLocation>
        <location evidence="1">Cell membrane</location>
        <topology evidence="1">Multi-pass membrane protein</topology>
    </subcellularLocation>
</comment>
<dbReference type="GO" id="GO:0022857">
    <property type="term" value="F:transmembrane transporter activity"/>
    <property type="evidence" value="ECO:0007669"/>
    <property type="project" value="InterPro"/>
</dbReference>
<protein>
    <submittedName>
        <fullName evidence="8">Putative ABC transport system permease protein</fullName>
    </submittedName>
</protein>